<dbReference type="EC" id="2.8.2.33" evidence="17"/>
<feature type="domain" description="Sulfotransferase" evidence="22">
    <location>
        <begin position="341"/>
        <end position="598"/>
    </location>
</feature>
<dbReference type="InterPro" id="IPR000863">
    <property type="entry name" value="Sulfotransferase_dom"/>
</dbReference>
<evidence type="ECO:0000256" key="4">
    <source>
        <dbReference type="ARBA" id="ARBA00005771"/>
    </source>
</evidence>
<evidence type="ECO:0000256" key="6">
    <source>
        <dbReference type="ARBA" id="ARBA00022692"/>
    </source>
</evidence>
<comment type="catalytic activity">
    <reaction evidence="13">
        <text>dermatan 4'-sulfate + n 3'-phosphoadenylyl sulfate = dermatan 4',6'-bissulfate + n adenosine 3',5'-bisphosphate + n H(+)</text>
        <dbReference type="Rhea" id="RHEA:54304"/>
        <dbReference type="Rhea" id="RHEA-COMP:9965"/>
        <dbReference type="Rhea" id="RHEA-COMP:13850"/>
        <dbReference type="ChEBI" id="CHEBI:15378"/>
        <dbReference type="ChEBI" id="CHEBI:58339"/>
        <dbReference type="ChEBI" id="CHEBI:58343"/>
        <dbReference type="ChEBI" id="CHEBI:58465"/>
        <dbReference type="ChEBI" id="CHEBI:138121"/>
        <dbReference type="EC" id="2.8.2.33"/>
    </reaction>
</comment>
<comment type="similarity">
    <text evidence="4">Belongs to the sulfotransferase 1 family.</text>
</comment>
<evidence type="ECO:0000256" key="15">
    <source>
        <dbReference type="ARBA" id="ARBA00059303"/>
    </source>
</evidence>
<dbReference type="CTD" id="51363"/>
<keyword evidence="7" id="KW-0735">Signal-anchor</keyword>
<dbReference type="Proteomes" id="UP000694906">
    <property type="component" value="Unplaced"/>
</dbReference>
<evidence type="ECO:0000256" key="18">
    <source>
        <dbReference type="ARBA" id="ARBA00073357"/>
    </source>
</evidence>
<keyword evidence="5" id="KW-0808">Transferase</keyword>
<comment type="subcellular location">
    <subcellularLocation>
        <location evidence="3">Golgi apparatus membrane</location>
        <topology evidence="3">Single-pass type II membrane protein</topology>
    </subcellularLocation>
</comment>
<evidence type="ECO:0000256" key="10">
    <source>
        <dbReference type="ARBA" id="ARBA00023136"/>
    </source>
</evidence>
<dbReference type="Gene3D" id="3.40.50.300">
    <property type="entry name" value="P-loop containing nucleotide triphosphate hydrolases"/>
    <property type="match status" value="1"/>
</dbReference>
<evidence type="ECO:0000259" key="22">
    <source>
        <dbReference type="Pfam" id="PF00685"/>
    </source>
</evidence>
<dbReference type="GO" id="GO:0000139">
    <property type="term" value="C:Golgi membrane"/>
    <property type="evidence" value="ECO:0007669"/>
    <property type="project" value="UniProtKB-SubCell"/>
</dbReference>
<evidence type="ECO:0000313" key="23">
    <source>
        <dbReference type="Proteomes" id="UP000694906"/>
    </source>
</evidence>
<dbReference type="RefSeq" id="XP_012925427.1">
    <property type="nucleotide sequence ID" value="XM_013069973.2"/>
</dbReference>
<feature type="region of interest" description="Disordered" evidence="20">
    <location>
        <begin position="1"/>
        <end position="38"/>
    </location>
</feature>
<name>A0AAX6QTF8_HETGA</name>
<dbReference type="PANTHER" id="PTHR15723:SF0">
    <property type="entry name" value="CARBOHYDRATE SULFOTRANSFERASE 15"/>
    <property type="match status" value="1"/>
</dbReference>
<evidence type="ECO:0000256" key="8">
    <source>
        <dbReference type="ARBA" id="ARBA00022989"/>
    </source>
</evidence>
<dbReference type="PANTHER" id="PTHR15723">
    <property type="entry name" value="CARBOHYDRATE SULFOTRANSFERASE 15"/>
    <property type="match status" value="1"/>
</dbReference>
<keyword evidence="12" id="KW-0325">Glycoprotein</keyword>
<comment type="subunit">
    <text evidence="16">Homodimer; disulfide-linked. The relevance of homodimerization is however unsure. May interact with phosphorylated proteins in resting B-cells, including HCK.</text>
</comment>
<keyword evidence="11" id="KW-1015">Disulfide bond</keyword>
<comment type="catalytic activity">
    <reaction evidence="14">
        <text>chondroitin 4'-sulfate + n 3'-phosphoadenylyl sulfate = chondroitin 4',6'-bissulfate + n adenosine 3',5'-bisphosphate + n H(+)</text>
        <dbReference type="Rhea" id="RHEA:54300"/>
        <dbReference type="Rhea" id="RHEA-COMP:9829"/>
        <dbReference type="Rhea" id="RHEA-COMP:13849"/>
        <dbReference type="ChEBI" id="CHEBI:15378"/>
        <dbReference type="ChEBI" id="CHEBI:58339"/>
        <dbReference type="ChEBI" id="CHEBI:58343"/>
        <dbReference type="ChEBI" id="CHEBI:58422"/>
        <dbReference type="ChEBI" id="CHEBI:138112"/>
        <dbReference type="EC" id="2.8.2.33"/>
    </reaction>
</comment>
<evidence type="ECO:0000256" key="5">
    <source>
        <dbReference type="ARBA" id="ARBA00022679"/>
    </source>
</evidence>
<evidence type="ECO:0000256" key="20">
    <source>
        <dbReference type="SAM" id="MobiDB-lite"/>
    </source>
</evidence>
<evidence type="ECO:0000256" key="9">
    <source>
        <dbReference type="ARBA" id="ARBA00023034"/>
    </source>
</evidence>
<proteinExistence type="inferred from homology"/>
<reference evidence="24" key="1">
    <citation type="submission" date="2025-08" db="UniProtKB">
        <authorList>
            <consortium name="RefSeq"/>
        </authorList>
    </citation>
    <scope>IDENTIFICATION</scope>
</reference>
<comment type="cofactor">
    <cofactor evidence="2">
        <name>a divalent metal cation</name>
        <dbReference type="ChEBI" id="CHEBI:60240"/>
    </cofactor>
</comment>
<dbReference type="AlphaFoldDB" id="A0AAX6QTF8"/>
<accession>A0AAX6QTF8</accession>
<keyword evidence="9" id="KW-0333">Golgi apparatus</keyword>
<dbReference type="InterPro" id="IPR027417">
    <property type="entry name" value="P-loop_NTPase"/>
</dbReference>
<evidence type="ECO:0000256" key="17">
    <source>
        <dbReference type="ARBA" id="ARBA00066714"/>
    </source>
</evidence>
<dbReference type="GO" id="GO:0019319">
    <property type="term" value="P:hexose biosynthetic process"/>
    <property type="evidence" value="ECO:0007669"/>
    <property type="project" value="TreeGrafter"/>
</dbReference>
<gene>
    <name evidence="24" type="primary">Chst15</name>
</gene>
<protein>
    <recommendedName>
        <fullName evidence="18">Carbohydrate sulfotransferase 15</fullName>
        <ecNumber evidence="17">2.8.2.33</ecNumber>
    </recommendedName>
    <alternativeName>
        <fullName evidence="19">N-acetylgalactosamine 4-sulfate 6-O-sulfotransferase</fullName>
    </alternativeName>
</protein>
<keyword evidence="23" id="KW-1185">Reference proteome</keyword>
<dbReference type="GO" id="GO:0050659">
    <property type="term" value="F:N-acetylgalactosamine 4-sulfate 6-O-sulfotransferase activity"/>
    <property type="evidence" value="ECO:0007669"/>
    <property type="project" value="UniProtKB-EC"/>
</dbReference>
<dbReference type="Pfam" id="PF00685">
    <property type="entry name" value="Sulfotransfer_1"/>
    <property type="match status" value="1"/>
</dbReference>
<dbReference type="SUPFAM" id="SSF52540">
    <property type="entry name" value="P-loop containing nucleoside triphosphate hydrolases"/>
    <property type="match status" value="1"/>
</dbReference>
<keyword evidence="6 21" id="KW-0812">Transmembrane</keyword>
<comment type="cofactor">
    <cofactor evidence="1">
        <name>glutathione</name>
        <dbReference type="ChEBI" id="CHEBI:57925"/>
    </cofactor>
</comment>
<feature type="transmembrane region" description="Helical" evidence="21">
    <location>
        <begin position="167"/>
        <end position="185"/>
    </location>
</feature>
<evidence type="ECO:0000256" key="3">
    <source>
        <dbReference type="ARBA" id="ARBA00004323"/>
    </source>
</evidence>
<evidence type="ECO:0000256" key="13">
    <source>
        <dbReference type="ARBA" id="ARBA00051497"/>
    </source>
</evidence>
<dbReference type="GeneID" id="101726691"/>
<evidence type="ECO:0000256" key="12">
    <source>
        <dbReference type="ARBA" id="ARBA00023180"/>
    </source>
</evidence>
<organism evidence="23 24">
    <name type="scientific">Heterocephalus glaber</name>
    <name type="common">Naked mole rat</name>
    <dbReference type="NCBI Taxonomy" id="10181"/>
    <lineage>
        <taxon>Eukaryota</taxon>
        <taxon>Metazoa</taxon>
        <taxon>Chordata</taxon>
        <taxon>Craniata</taxon>
        <taxon>Vertebrata</taxon>
        <taxon>Euteleostomi</taxon>
        <taxon>Mammalia</taxon>
        <taxon>Eutheria</taxon>
        <taxon>Euarchontoglires</taxon>
        <taxon>Glires</taxon>
        <taxon>Rodentia</taxon>
        <taxon>Hystricomorpha</taxon>
        <taxon>Bathyergidae</taxon>
        <taxon>Heterocephalus</taxon>
    </lineage>
</organism>
<evidence type="ECO:0000256" key="21">
    <source>
        <dbReference type="SAM" id="Phobius"/>
    </source>
</evidence>
<evidence type="ECO:0000256" key="7">
    <source>
        <dbReference type="ARBA" id="ARBA00022968"/>
    </source>
</evidence>
<evidence type="ECO:0000313" key="24">
    <source>
        <dbReference type="RefSeq" id="XP_012925427.1"/>
    </source>
</evidence>
<dbReference type="InterPro" id="IPR052654">
    <property type="entry name" value="CS_Sulfotransferase"/>
</dbReference>
<evidence type="ECO:0000256" key="1">
    <source>
        <dbReference type="ARBA" id="ARBA00001955"/>
    </source>
</evidence>
<dbReference type="FunFam" id="3.40.50.300:FF:001079">
    <property type="entry name" value="carbohydrate sulfotransferase 15"/>
    <property type="match status" value="1"/>
</dbReference>
<evidence type="ECO:0000256" key="2">
    <source>
        <dbReference type="ARBA" id="ARBA00001968"/>
    </source>
</evidence>
<evidence type="ECO:0000256" key="11">
    <source>
        <dbReference type="ARBA" id="ARBA00023157"/>
    </source>
</evidence>
<keyword evidence="8 21" id="KW-1133">Transmembrane helix</keyword>
<sequence>MGRGEGSVRMFHSPSARHSQTFPPCARGVRLTSPRRGARGAGLGRLRWSPSCTGFQAASGFSAQLHVSRLLGGLAHGSLSQQSKGTTMRHCINCCIHLIPDNAHKQKVGCRGGLQHSQQVCPTCRGENKILFRVDSKQMNLLAVLEVRTEGNENWGGFLRFKKGKRCSLIFGLIIMTLVMASYILSGAHQELLISSPFHYGSFPNNPSLMDGENPSDMKEHHYQPSVNNISYMKDYPSIKLIINSITARIEFTTRKLPVLQDLKRQELHMFSVIPNKFLPNSKSPCWYEEFSGRNTTDPYLTNSYVLYSKRFRSTFDTLRKAFWGHLSHVHGKHFRLRCLPHFYIIGQPKCGTTDLYDRLRLHPEVKFSAIKEPHWWTRKRFGIVRLRDGLRDRYPVEDYLDLFDLAAHQIHQGLQASSAKEQGKMNQIIIGEASASTMWDNNAWTFFYDNSTDGEPPFLTQDFIHAFQPDAKLIVMLRDPVERLYSDYLYFASSNKSADDFHEKVTEALQLFENCMLDYSLRACVYNNTLNNAMPVRLQVGLYAVYLLDWLTVFNKEQFLILRLEDHASNVKYTMHRVFHFLNLGPLSEKQEALMTKSPASNVRRPEDRNLGPMWPVTQKILRDFYGPFNARLAQVLADEAFAWKAP</sequence>
<evidence type="ECO:0000256" key="16">
    <source>
        <dbReference type="ARBA" id="ARBA00063682"/>
    </source>
</evidence>
<comment type="function">
    <text evidence="15">Sulfotransferase that transfers sulfate from 3'-phosphoadenosine 5'-phosphosulfate (PAPS) to the C-6 hydroxyl group of the GalNAc 4-sulfate residue of chondroitin sulfate A and forms chondroitin sulfate E containing GlcA-GalNAc(4,6-SO(4)) repeating units. It also transfers sulfate to a unique non-reducing terminal sequence, GalNAc(4SO4)-GlcA(2SO4)-GalNAc(6SO4), to yield a highly sulfated structure similar to the structure found in thrombomodulin chondroitin sulfate. May also act as a B-cell receptor involved in BCR ligation-mediated early activation that mediate regulatory signals key to B-cell development and/or regulation of B-cell-specific RAG expression; however such results are unclear in vivo.</text>
</comment>
<evidence type="ECO:0000256" key="14">
    <source>
        <dbReference type="ARBA" id="ARBA00051745"/>
    </source>
</evidence>
<evidence type="ECO:0000256" key="19">
    <source>
        <dbReference type="ARBA" id="ARBA00082303"/>
    </source>
</evidence>
<keyword evidence="10 21" id="KW-0472">Membrane</keyword>